<dbReference type="EMBL" id="PEOG01000038">
    <property type="protein sequence ID" value="PIM52430.1"/>
    <property type="molecule type" value="Genomic_DNA"/>
</dbReference>
<comment type="caution">
    <text evidence="2">The sequence shown here is derived from an EMBL/GenBank/DDBJ whole genome shotgun (WGS) entry which is preliminary data.</text>
</comment>
<gene>
    <name evidence="2" type="ORF">CS062_14865</name>
</gene>
<sequence>MGQELGQLNNAGEAAKLESQLQKLTSSKEWEIAQGAVDAAGIVDPTPISDGISAVMSAAKGDWIGAGLSAVSMIPYLGDAVAKTAKGARAIKKLKELTDAIASTIKKLDAVKLANKKLAAKRVRDARKKAEDACAGCRPHEKYGVHGLPQSKPPKQEWRNGTPGDGTFVRQTPKGELQVPYENGYPNYDKATLGGKPVVASNVEIPHMNGSQGPDGADFKAAAEEMRRSSGNKHWPGKNATDSQAGQSVPDGYTWHHKEDGVTMQLIPKEAHTGVSHTGGASIVTDPKF</sequence>
<name>A0A2G9C7L0_9BURK</name>
<evidence type="ECO:0000256" key="1">
    <source>
        <dbReference type="SAM" id="MobiDB-lite"/>
    </source>
</evidence>
<evidence type="ECO:0000313" key="2">
    <source>
        <dbReference type="EMBL" id="PIM52430.1"/>
    </source>
</evidence>
<feature type="region of interest" description="Disordered" evidence="1">
    <location>
        <begin position="139"/>
        <end position="176"/>
    </location>
</feature>
<keyword evidence="3" id="KW-1185">Reference proteome</keyword>
<dbReference type="RefSeq" id="WP_099862402.1">
    <property type="nucleotide sequence ID" value="NZ_PEOG01000038.1"/>
</dbReference>
<reference evidence="2 3" key="1">
    <citation type="submission" date="2017-11" db="EMBL/GenBank/DDBJ databases">
        <title>Draft genome sequence of Mitsuaria sp. HWN-4.</title>
        <authorList>
            <person name="Gundlapally S.R."/>
        </authorList>
    </citation>
    <scope>NUCLEOTIDE SEQUENCE [LARGE SCALE GENOMIC DNA]</scope>
    <source>
        <strain evidence="2 3">HWN-4</strain>
    </source>
</reference>
<evidence type="ECO:0008006" key="4">
    <source>
        <dbReference type="Google" id="ProtNLM"/>
    </source>
</evidence>
<accession>A0A2G9C7L0</accession>
<dbReference type="CDD" id="cd20745">
    <property type="entry name" value="FIX_RhsA_AHH_HNH-like"/>
    <property type="match status" value="1"/>
</dbReference>
<dbReference type="AlphaFoldDB" id="A0A2G9C7L0"/>
<evidence type="ECO:0000313" key="3">
    <source>
        <dbReference type="Proteomes" id="UP000231501"/>
    </source>
</evidence>
<dbReference type="InterPro" id="IPR032869">
    <property type="entry name" value="WHH_dom_containing"/>
</dbReference>
<feature type="region of interest" description="Disordered" evidence="1">
    <location>
        <begin position="222"/>
        <end position="256"/>
    </location>
</feature>
<protein>
    <recommendedName>
        <fullName evidence="4">HNH endonuclease</fullName>
    </recommendedName>
</protein>
<dbReference type="Proteomes" id="UP000231501">
    <property type="component" value="Unassembled WGS sequence"/>
</dbReference>
<organism evidence="2 3">
    <name type="scientific">Roseateles chitinivorans</name>
    <dbReference type="NCBI Taxonomy" id="2917965"/>
    <lineage>
        <taxon>Bacteria</taxon>
        <taxon>Pseudomonadati</taxon>
        <taxon>Pseudomonadota</taxon>
        <taxon>Betaproteobacteria</taxon>
        <taxon>Burkholderiales</taxon>
        <taxon>Sphaerotilaceae</taxon>
        <taxon>Roseateles</taxon>
    </lineage>
</organism>
<dbReference type="Pfam" id="PF14414">
    <property type="entry name" value="WHH"/>
    <property type="match status" value="1"/>
</dbReference>
<dbReference type="OrthoDB" id="5666689at2"/>
<proteinExistence type="predicted"/>